<feature type="compositionally biased region" description="Basic and acidic residues" evidence="1">
    <location>
        <begin position="86"/>
        <end position="131"/>
    </location>
</feature>
<accession>A0ABU7P2R9</accession>
<protein>
    <submittedName>
        <fullName evidence="2">Nucleic acid/nucleotide deaminase domain-containing protein</fullName>
    </submittedName>
</protein>
<evidence type="ECO:0000313" key="2">
    <source>
        <dbReference type="EMBL" id="MEE4424890.1"/>
    </source>
</evidence>
<feature type="compositionally biased region" description="Basic and acidic residues" evidence="1">
    <location>
        <begin position="43"/>
        <end position="64"/>
    </location>
</feature>
<proteinExistence type="predicted"/>
<dbReference type="RefSeq" id="WP_330824036.1">
    <property type="nucleotide sequence ID" value="NZ_JAZBJP010000048.1"/>
</dbReference>
<reference evidence="2 3" key="1">
    <citation type="submission" date="2023-12" db="EMBL/GenBank/DDBJ databases">
        <title>30 novel species of actinomycetes from the DSMZ collection.</title>
        <authorList>
            <person name="Nouioui I."/>
        </authorList>
    </citation>
    <scope>NUCLEOTIDE SEQUENCE [LARGE SCALE GENOMIC DNA]</scope>
    <source>
        <strain evidence="2 3">DSM 41528</strain>
    </source>
</reference>
<sequence length="485" mass="53920">KITYVDAQTGRTSDRPLHDGSNGVHAIPLGADRRPTTPTPTPSDHHTTDHHTTDPRTDTPRRPAAEPGAAGDKHPHPDDADADGNDGGHDAKKPKLDHDEGHDEGHGEGHDQEHDGQHHDDDNRDAPDRTHQGLLPEDSQGSLRETHHVEQVSLDRLYNDLEHWGGNGQLRDLLQQCGPPGNPNGITRETLENTLRHPPFAEMPRPQQMAAVAAITRLSLKFHRELEVGSLHPDVDNPNHPSNRPLDHDPSTEEGKEKQDRQKEARDKLATNMDAKGHQSAGSYYHQQQSVPDRNDVRKELKDTFKEDGRKYTANVFKELTGDNKGDWSNRNYAVVEVHDPETGQTHYLSDSSLPMGTEWSAGVHSEPHVLDYLGEVNRQREADGKPPLQPQGLYTEREPCGPASGNDCSSYLGHNLPKDVPIYYGTGFRRGRVEDEAEMRAEGRQDEIRQIKDDARAAFTAEGEAYVNRLKGLWLGFAGKGLLS</sequence>
<name>A0ABU7P2R9_9ACTN</name>
<keyword evidence="3" id="KW-1185">Reference proteome</keyword>
<feature type="compositionally biased region" description="Basic and acidic residues" evidence="1">
    <location>
        <begin position="245"/>
        <end position="269"/>
    </location>
</feature>
<evidence type="ECO:0000313" key="3">
    <source>
        <dbReference type="Proteomes" id="UP001307760"/>
    </source>
</evidence>
<feature type="compositionally biased region" description="Polar residues" evidence="1">
    <location>
        <begin position="280"/>
        <end position="292"/>
    </location>
</feature>
<dbReference type="Proteomes" id="UP001307760">
    <property type="component" value="Unassembled WGS sequence"/>
</dbReference>
<evidence type="ECO:0000256" key="1">
    <source>
        <dbReference type="SAM" id="MobiDB-lite"/>
    </source>
</evidence>
<dbReference type="Pfam" id="PF14440">
    <property type="entry name" value="XOO_2897-deam"/>
    <property type="match status" value="1"/>
</dbReference>
<feature type="non-terminal residue" evidence="2">
    <location>
        <position position="1"/>
    </location>
</feature>
<comment type="caution">
    <text evidence="2">The sequence shown here is derived from an EMBL/GenBank/DDBJ whole genome shotgun (WGS) entry which is preliminary data.</text>
</comment>
<feature type="region of interest" description="Disordered" evidence="1">
    <location>
        <begin position="1"/>
        <end position="147"/>
    </location>
</feature>
<feature type="region of interest" description="Disordered" evidence="1">
    <location>
        <begin position="230"/>
        <end position="300"/>
    </location>
</feature>
<dbReference type="InterPro" id="IPR032722">
    <property type="entry name" value="Deaminase_XOO_2897"/>
</dbReference>
<organism evidence="2 3">
    <name type="scientific">Streptomyces bugieae</name>
    <dbReference type="NCBI Taxonomy" id="3098223"/>
    <lineage>
        <taxon>Bacteria</taxon>
        <taxon>Bacillati</taxon>
        <taxon>Actinomycetota</taxon>
        <taxon>Actinomycetes</taxon>
        <taxon>Kitasatosporales</taxon>
        <taxon>Streptomycetaceae</taxon>
        <taxon>Streptomyces</taxon>
    </lineage>
</organism>
<dbReference type="EMBL" id="JAZBJP010000048">
    <property type="protein sequence ID" value="MEE4424890.1"/>
    <property type="molecule type" value="Genomic_DNA"/>
</dbReference>
<gene>
    <name evidence="2" type="ORF">V2J85_37080</name>
</gene>